<feature type="compositionally biased region" description="Polar residues" evidence="1">
    <location>
        <begin position="463"/>
        <end position="476"/>
    </location>
</feature>
<feature type="region of interest" description="Disordered" evidence="1">
    <location>
        <begin position="463"/>
        <end position="518"/>
    </location>
</feature>
<protein>
    <submittedName>
        <fullName evidence="3">Uncharacterized protein</fullName>
    </submittedName>
</protein>
<evidence type="ECO:0000313" key="4">
    <source>
        <dbReference type="Proteomes" id="UP000193986"/>
    </source>
</evidence>
<name>A0A1Y2AIV1_9TREE</name>
<gene>
    <name evidence="3" type="ORF">BCR39DRAFT_591300</name>
</gene>
<feature type="region of interest" description="Disordered" evidence="1">
    <location>
        <begin position="380"/>
        <end position="409"/>
    </location>
</feature>
<evidence type="ECO:0000313" key="3">
    <source>
        <dbReference type="EMBL" id="ORY22509.1"/>
    </source>
</evidence>
<organism evidence="3 4">
    <name type="scientific">Naematelia encephala</name>
    <dbReference type="NCBI Taxonomy" id="71784"/>
    <lineage>
        <taxon>Eukaryota</taxon>
        <taxon>Fungi</taxon>
        <taxon>Dikarya</taxon>
        <taxon>Basidiomycota</taxon>
        <taxon>Agaricomycotina</taxon>
        <taxon>Tremellomycetes</taxon>
        <taxon>Tremellales</taxon>
        <taxon>Naemateliaceae</taxon>
        <taxon>Naematelia</taxon>
    </lineage>
</organism>
<keyword evidence="2" id="KW-0472">Membrane</keyword>
<reference evidence="3 4" key="1">
    <citation type="submission" date="2016-07" db="EMBL/GenBank/DDBJ databases">
        <title>Pervasive Adenine N6-methylation of Active Genes in Fungi.</title>
        <authorList>
            <consortium name="DOE Joint Genome Institute"/>
            <person name="Mondo S.J."/>
            <person name="Dannebaum R.O."/>
            <person name="Kuo R.C."/>
            <person name="Labutti K."/>
            <person name="Haridas S."/>
            <person name="Kuo A."/>
            <person name="Salamov A."/>
            <person name="Ahrendt S.R."/>
            <person name="Lipzen A."/>
            <person name="Sullivan W."/>
            <person name="Andreopoulos W.B."/>
            <person name="Clum A."/>
            <person name="Lindquist E."/>
            <person name="Daum C."/>
            <person name="Ramamoorthy G.K."/>
            <person name="Gryganskyi A."/>
            <person name="Culley D."/>
            <person name="Magnuson J.K."/>
            <person name="James T.Y."/>
            <person name="O'Malley M.A."/>
            <person name="Stajich J.E."/>
            <person name="Spatafora J.W."/>
            <person name="Visel A."/>
            <person name="Grigoriev I.V."/>
        </authorList>
    </citation>
    <scope>NUCLEOTIDE SEQUENCE [LARGE SCALE GENOMIC DNA]</scope>
    <source>
        <strain evidence="3 4">68-887.2</strain>
    </source>
</reference>
<proteinExistence type="predicted"/>
<dbReference type="OrthoDB" id="2565174at2759"/>
<feature type="region of interest" description="Disordered" evidence="1">
    <location>
        <begin position="284"/>
        <end position="311"/>
    </location>
</feature>
<feature type="region of interest" description="Disordered" evidence="1">
    <location>
        <begin position="102"/>
        <end position="157"/>
    </location>
</feature>
<accession>A0A1Y2AIV1</accession>
<comment type="caution">
    <text evidence="3">The sequence shown here is derived from an EMBL/GenBank/DDBJ whole genome shotgun (WGS) entry which is preliminary data.</text>
</comment>
<dbReference type="Proteomes" id="UP000193986">
    <property type="component" value="Unassembled WGS sequence"/>
</dbReference>
<feature type="compositionally biased region" description="Polar residues" evidence="1">
    <location>
        <begin position="134"/>
        <end position="154"/>
    </location>
</feature>
<feature type="compositionally biased region" description="Gly residues" evidence="1">
    <location>
        <begin position="103"/>
        <end position="126"/>
    </location>
</feature>
<keyword evidence="2" id="KW-1133">Transmembrane helix</keyword>
<dbReference type="AlphaFoldDB" id="A0A1Y2AIV1"/>
<dbReference type="EMBL" id="MCFC01000092">
    <property type="protein sequence ID" value="ORY22509.1"/>
    <property type="molecule type" value="Genomic_DNA"/>
</dbReference>
<feature type="compositionally biased region" description="Low complexity" evidence="1">
    <location>
        <begin position="497"/>
        <end position="506"/>
    </location>
</feature>
<dbReference type="InParanoid" id="A0A1Y2AIV1"/>
<feature type="transmembrane region" description="Helical" evidence="2">
    <location>
        <begin position="160"/>
        <end position="186"/>
    </location>
</feature>
<evidence type="ECO:0000256" key="2">
    <source>
        <dbReference type="SAM" id="Phobius"/>
    </source>
</evidence>
<sequence>MSSTGIGLGLGLGVFIPDIEPVHAANDRSISTFHGPRSIATRGRLITFPPSSLPATRYNRDPTANPLSVSNPVNSPHLDLSLANISPAQHLRQIKKRAIAAQGLGGEPSDGIGSGTGSRDLPGGGHVTVPASPTIASNNSPTLGSSSPAMSSPTPDTPSLVGPGIALGVVLGLFLLGMTTWAGLIYRRRSQRKRLGNKDEEAGEASVSKFSQETFTASDIREKGFKPRRDSDILSFPIRPGSTKFGSSPKAFALSFDTRTDRRVSFVDDTTPMSADSIMNLHQQLYAPPPGRHRSTSIGAGRRRSDDRTSMRVSIASTLENIQEEESSLSISSSDPSIRRGSIVSISSSSSDNSSAYTTASARSSISDLTTLSTISALSSAFPETPRGPTSTSPSTSTPLKQTRRARSHTIAHAHIKLVDQKRTTAVGRTMSLQPSKDDMTALQALANEERLKAFEQFRNIGQCQDPTSNKHTSSVGDPVSNGEIETDGSATQQQDSPPAYSDPPSSASPPSLPAIRPENGMKKVLFQLESTSTPIPDQDVRYSIPLPRSNSFPTKLLARRRSLSSVQNSPVRQSEVLTGGHLRRALRAFRGIDEEPLPSTIENLHDEYQIRVDDGYHVDQIKSHDAYRLEQTRIDNGSHFNDKRHSEDSIWEDNAAFDSYYLGLLGELDDDWRSEGEMDDELDEFPLPSGHLPHIRVTAH</sequence>
<feature type="compositionally biased region" description="Low complexity" evidence="1">
    <location>
        <begin position="380"/>
        <end position="399"/>
    </location>
</feature>
<keyword evidence="4" id="KW-1185">Reference proteome</keyword>
<keyword evidence="2" id="KW-0812">Transmembrane</keyword>
<evidence type="ECO:0000256" key="1">
    <source>
        <dbReference type="SAM" id="MobiDB-lite"/>
    </source>
</evidence>